<protein>
    <submittedName>
        <fullName evidence="5">DUF4215 domain-containing protein</fullName>
    </submittedName>
</protein>
<comment type="caution">
    <text evidence="5">The sequence shown here is derived from an EMBL/GenBank/DDBJ whole genome shotgun (WGS) entry which is preliminary data.</text>
</comment>
<reference evidence="5" key="1">
    <citation type="submission" date="2021-08" db="EMBL/GenBank/DDBJ databases">
        <authorList>
            <person name="Stevens D.C."/>
        </authorList>
    </citation>
    <scope>NUCLEOTIDE SEQUENCE</scope>
    <source>
        <strain evidence="5">DSM 53165</strain>
    </source>
</reference>
<evidence type="ECO:0000256" key="2">
    <source>
        <dbReference type="ARBA" id="ARBA00022737"/>
    </source>
</evidence>
<evidence type="ECO:0000256" key="1">
    <source>
        <dbReference type="ARBA" id="ARBA00022729"/>
    </source>
</evidence>
<evidence type="ECO:0000313" key="5">
    <source>
        <dbReference type="EMBL" id="MBZ5712246.1"/>
    </source>
</evidence>
<name>A0ABS7TW41_9BACT</name>
<accession>A0ABS7TW41</accession>
<dbReference type="InterPro" id="IPR036852">
    <property type="entry name" value="Peptidase_S8/S53_dom_sf"/>
</dbReference>
<keyword evidence="6" id="KW-1185">Reference proteome</keyword>
<dbReference type="SUPFAM" id="SSF52743">
    <property type="entry name" value="Subtilisin-like"/>
    <property type="match status" value="1"/>
</dbReference>
<feature type="chain" id="PRO_5046898835" evidence="4">
    <location>
        <begin position="23"/>
        <end position="729"/>
    </location>
</feature>
<feature type="signal peptide" evidence="4">
    <location>
        <begin position="1"/>
        <end position="22"/>
    </location>
</feature>
<evidence type="ECO:0000256" key="4">
    <source>
        <dbReference type="SAM" id="SignalP"/>
    </source>
</evidence>
<proteinExistence type="predicted"/>
<organism evidence="5 6">
    <name type="scientific">Nannocystis pusilla</name>
    <dbReference type="NCBI Taxonomy" id="889268"/>
    <lineage>
        <taxon>Bacteria</taxon>
        <taxon>Pseudomonadati</taxon>
        <taxon>Myxococcota</taxon>
        <taxon>Polyangia</taxon>
        <taxon>Nannocystales</taxon>
        <taxon>Nannocystaceae</taxon>
        <taxon>Nannocystis</taxon>
    </lineage>
</organism>
<evidence type="ECO:0000313" key="6">
    <source>
        <dbReference type="Proteomes" id="UP001139031"/>
    </source>
</evidence>
<keyword evidence="3" id="KW-1015">Disulfide bond</keyword>
<dbReference type="RefSeq" id="WP_224194009.1">
    <property type="nucleotide sequence ID" value="NZ_JAIRAU010000029.1"/>
</dbReference>
<keyword evidence="1 4" id="KW-0732">Signal</keyword>
<dbReference type="Gene3D" id="3.40.50.200">
    <property type="entry name" value="Peptidase S8/S53 domain"/>
    <property type="match status" value="1"/>
</dbReference>
<dbReference type="NCBIfam" id="TIGR02232">
    <property type="entry name" value="myxo_disulf_rpt"/>
    <property type="match status" value="1"/>
</dbReference>
<dbReference type="Proteomes" id="UP001139031">
    <property type="component" value="Unassembled WGS sequence"/>
</dbReference>
<keyword evidence="2" id="KW-0677">Repeat</keyword>
<dbReference type="EMBL" id="JAIRAU010000029">
    <property type="protein sequence ID" value="MBZ5712246.1"/>
    <property type="molecule type" value="Genomic_DNA"/>
</dbReference>
<dbReference type="Pfam" id="PF13948">
    <property type="entry name" value="DUF4215"/>
    <property type="match status" value="1"/>
</dbReference>
<sequence length="729" mass="76175">MRFTTILFLMSAGLGCTTPAESAPPTVECEDELYLGLLDGRDDCGEFPGQGGAWEGQGLFSIQEGYLERFCRYTWVSGDASAPDVDALPGVADGVLGLTRDCPLVTPQGDGFATDERFRELVHAAFEQRVGKPIVPLDLTTDPQVALSVVDTIPESLVDSGLAPNARHGLTLRELVEGLLCEGGRCVADVFNVLGLPRLRQNTELLDRRRGGYYGSLADLARGVVEATDTWRQKAAAHLVMLLAVGWEPREQLGALALLDKPVGDLLSPAAVDTVPVPVQAVLAAIVHASCEDAIIIASAGNESTASCEEQGPVGPGFLARLRAPLPEECAGLGFRADARTGTMAPLVHAVSHVGLDGGPLSNAREGATASLVAPGVAFGTAQGTSEMLTGSSVAAAAAAVTATWLWSYFPGLTGDEVMRIVYDSGHPLPAAGTSDFQLGPRPLEARQVSLCDALVAACQSAPAGGCDTPPACVELPDRTEELAARGAAMLACAAETAHHITLGSAFESSAEAMNACGRASITWPATALPETIPASWPWTEPTPPVTYCPRCIAIVDDEPQSLTAGLALTDNMDTREPVLLEVKTDDGVHQYPLAVTDLLPDRTNIVQVFPADPWLNVTGARFVYYVRDLKGDLITRGDPLLLLAGQNDPLADSNCSQTCGDGIVQAEEECDDGNDVPADACDQCGRTYCGDGDVQKPNGDGQDEQCDKGGENGVPGSGCSSTCQLVGG</sequence>
<dbReference type="PROSITE" id="PS51257">
    <property type="entry name" value="PROKAR_LIPOPROTEIN"/>
    <property type="match status" value="1"/>
</dbReference>
<evidence type="ECO:0000256" key="3">
    <source>
        <dbReference type="ARBA" id="ARBA00023157"/>
    </source>
</evidence>
<gene>
    <name evidence="5" type="ORF">K7C98_23640</name>
</gene>
<dbReference type="InterPro" id="IPR011936">
    <property type="entry name" value="Myxo_disulph_rpt"/>
</dbReference>